<reference evidence="1 2" key="1">
    <citation type="journal article" date="2017" name="Syst. Appl. Microbiol.">
        <title>Pseudomonas caspiana sp. nov., a citrus pathogen in the Pseudomonas syringae phylogenetic group.</title>
        <authorList>
            <person name="Busquets A."/>
            <person name="Gomila M."/>
            <person name="Beiki F."/>
            <person name="Mulet M."/>
            <person name="Rahimian H."/>
            <person name="Garcia-Valdes E."/>
            <person name="Lalucat J."/>
        </authorList>
    </citation>
    <scope>NUCLEOTIDE SEQUENCE [LARGE SCALE GENOMIC DNA]</scope>
    <source>
        <strain evidence="1 2">FBF102</strain>
    </source>
</reference>
<evidence type="ECO:0000313" key="1">
    <source>
        <dbReference type="EMBL" id="OUM75754.1"/>
    </source>
</evidence>
<evidence type="ECO:0000313" key="2">
    <source>
        <dbReference type="Proteomes" id="UP000195440"/>
    </source>
</evidence>
<accession>A0A1Y3PG24</accession>
<sequence>MARKGGAVPGIVGGIVYRFDVGETGEVHKACAKNRCADGGGQALASGGCSAGGMAGCTDRHGASL</sequence>
<keyword evidence="2" id="KW-1185">Reference proteome</keyword>
<dbReference type="Proteomes" id="UP000195440">
    <property type="component" value="Unassembled WGS sequence"/>
</dbReference>
<dbReference type="AlphaFoldDB" id="A0A1Y3PG24"/>
<organism evidence="1 2">
    <name type="scientific">Pseudomonas caspiana</name>
    <dbReference type="NCBI Taxonomy" id="1451454"/>
    <lineage>
        <taxon>Bacteria</taxon>
        <taxon>Pseudomonadati</taxon>
        <taxon>Pseudomonadota</taxon>
        <taxon>Gammaproteobacteria</taxon>
        <taxon>Pseudomonadales</taxon>
        <taxon>Pseudomonadaceae</taxon>
        <taxon>Pseudomonas</taxon>
    </lineage>
</organism>
<dbReference type="EMBL" id="LOHF01000001">
    <property type="protein sequence ID" value="OUM75754.1"/>
    <property type="molecule type" value="Genomic_DNA"/>
</dbReference>
<proteinExistence type="predicted"/>
<name>A0A1Y3PG24_9PSED</name>
<comment type="caution">
    <text evidence="1">The sequence shown here is derived from an EMBL/GenBank/DDBJ whole genome shotgun (WGS) entry which is preliminary data.</text>
</comment>
<protein>
    <submittedName>
        <fullName evidence="1">Uncharacterized protein</fullName>
    </submittedName>
</protein>
<gene>
    <name evidence="1" type="ORF">AUC60_01200</name>
</gene>